<dbReference type="EMBL" id="FCOA02000013">
    <property type="protein sequence ID" value="SAK72431.1"/>
    <property type="molecule type" value="Genomic_DNA"/>
</dbReference>
<feature type="transmembrane region" description="Helical" evidence="5">
    <location>
        <begin position="47"/>
        <end position="71"/>
    </location>
</feature>
<dbReference type="Pfam" id="PF01740">
    <property type="entry name" value="STAS"/>
    <property type="match status" value="1"/>
</dbReference>
<dbReference type="RefSeq" id="WP_061169227.1">
    <property type="nucleotide sequence ID" value="NZ_FCOA02000013.1"/>
</dbReference>
<name>A0A158BQZ7_9BURK</name>
<comment type="subcellular location">
    <subcellularLocation>
        <location evidence="1">Membrane</location>
        <topology evidence="1">Multi-pass membrane protein</topology>
    </subcellularLocation>
</comment>
<evidence type="ECO:0000256" key="5">
    <source>
        <dbReference type="SAM" id="Phobius"/>
    </source>
</evidence>
<feature type="domain" description="STAS" evidence="6">
    <location>
        <begin position="445"/>
        <end position="560"/>
    </location>
</feature>
<dbReference type="SUPFAM" id="SSF52091">
    <property type="entry name" value="SpoIIaa-like"/>
    <property type="match status" value="1"/>
</dbReference>
<dbReference type="InterPro" id="IPR011547">
    <property type="entry name" value="SLC26A/SulP_dom"/>
</dbReference>
<feature type="transmembrane region" description="Helical" evidence="5">
    <location>
        <begin position="105"/>
        <end position="126"/>
    </location>
</feature>
<proteinExistence type="predicted"/>
<feature type="transmembrane region" description="Helical" evidence="5">
    <location>
        <begin position="295"/>
        <end position="313"/>
    </location>
</feature>
<dbReference type="GO" id="GO:0016020">
    <property type="term" value="C:membrane"/>
    <property type="evidence" value="ECO:0007669"/>
    <property type="project" value="UniProtKB-SubCell"/>
</dbReference>
<keyword evidence="8" id="KW-1185">Reference proteome</keyword>
<keyword evidence="3 5" id="KW-1133">Transmembrane helix</keyword>
<reference evidence="7" key="1">
    <citation type="submission" date="2016-01" db="EMBL/GenBank/DDBJ databases">
        <authorList>
            <person name="Peeters C."/>
        </authorList>
    </citation>
    <scope>NUCLEOTIDE SEQUENCE</scope>
    <source>
        <strain evidence="7">LMG 29322</strain>
    </source>
</reference>
<evidence type="ECO:0000256" key="3">
    <source>
        <dbReference type="ARBA" id="ARBA00022989"/>
    </source>
</evidence>
<dbReference type="CDD" id="cd07042">
    <property type="entry name" value="STAS_SulP_like_sulfate_transporter"/>
    <property type="match status" value="1"/>
</dbReference>
<evidence type="ECO:0000313" key="7">
    <source>
        <dbReference type="EMBL" id="SAK72431.1"/>
    </source>
</evidence>
<gene>
    <name evidence="7" type="ORF">AWB79_04097</name>
</gene>
<dbReference type="Proteomes" id="UP000054851">
    <property type="component" value="Unassembled WGS sequence"/>
</dbReference>
<dbReference type="InterPro" id="IPR001902">
    <property type="entry name" value="SLC26A/SulP_fam"/>
</dbReference>
<feature type="transmembrane region" description="Helical" evidence="5">
    <location>
        <begin position="138"/>
        <end position="156"/>
    </location>
</feature>
<feature type="transmembrane region" description="Helical" evidence="5">
    <location>
        <begin position="389"/>
        <end position="414"/>
    </location>
</feature>
<feature type="transmembrane region" description="Helical" evidence="5">
    <location>
        <begin position="214"/>
        <end position="240"/>
    </location>
</feature>
<keyword evidence="4 5" id="KW-0472">Membrane</keyword>
<dbReference type="PANTHER" id="PTHR11814">
    <property type="entry name" value="SULFATE TRANSPORTER"/>
    <property type="match status" value="1"/>
</dbReference>
<dbReference type="PROSITE" id="PS50801">
    <property type="entry name" value="STAS"/>
    <property type="match status" value="1"/>
</dbReference>
<evidence type="ECO:0000259" key="6">
    <source>
        <dbReference type="PROSITE" id="PS50801"/>
    </source>
</evidence>
<evidence type="ECO:0000256" key="2">
    <source>
        <dbReference type="ARBA" id="ARBA00022692"/>
    </source>
</evidence>
<dbReference type="Gene3D" id="3.30.750.24">
    <property type="entry name" value="STAS domain"/>
    <property type="match status" value="1"/>
</dbReference>
<dbReference type="STRING" id="1777140.AWB79_04097"/>
<dbReference type="InterPro" id="IPR002645">
    <property type="entry name" value="STAS_dom"/>
</dbReference>
<dbReference type="InterPro" id="IPR036513">
    <property type="entry name" value="STAS_dom_sf"/>
</dbReference>
<dbReference type="AlphaFoldDB" id="A0A158BQZ7"/>
<evidence type="ECO:0000256" key="4">
    <source>
        <dbReference type="ARBA" id="ARBA00023136"/>
    </source>
</evidence>
<evidence type="ECO:0000313" key="8">
    <source>
        <dbReference type="Proteomes" id="UP000054851"/>
    </source>
</evidence>
<keyword evidence="2 5" id="KW-0812">Transmembrane</keyword>
<sequence>MHDPNRTPAARTKLLKGILPVSRASAVRDALAGVSLASMDIPQVLGYARIAGMPAVTGLYTAFLPLLAFALFGASRHLVVAADSATATIFASKLSSMAATSSPEYVALAGMVALQTAVLLLLARLFKLGFLADFLSRTVLVGFLAGVGVQVSIAMLGDLFGMTVPYPSSRSLAQLVYVITHVMQAHWSTLGLALAVIVAILGCKRVAPRLPMPLIAVVGSIAASKMLDFGAHGMAVLGPVDGGLPPLRFPAVTWQQCLDLMPVAASCFVMIIAQSAAAARVFAQQYREEVDTNGDILGLAAANAAAALSGTFVVNGSPTQTAMAERAGTRSQFGQLVFAVVVAVVLLFLSGYLRYLPHCVLAGIVFTIAIGLVNVQSLKDIRAESPGEFALALITAAAVVLVGVEHGILLAVALSLMRHVRHSYHPHTMVLTPVEAGKPWQFMPTKPGAMTAPNLIVYRFGADLFYANDHFFAAEVTQLVDTAPEDLRHLVVDAGAITDLDYSAARTIGELIETLRARGVAVSFGRVNPFLRGDMDRHGLTPVLGVTNVFETLHEALAAAGVRVSAHEPEPL</sequence>
<accession>A0A158BQZ7</accession>
<protein>
    <submittedName>
        <fullName evidence="7">Sulfate transporter</fullName>
    </submittedName>
</protein>
<feature type="transmembrane region" description="Helical" evidence="5">
    <location>
        <begin position="260"/>
        <end position="283"/>
    </location>
</feature>
<dbReference type="OrthoDB" id="9769739at2"/>
<dbReference type="GO" id="GO:0055085">
    <property type="term" value="P:transmembrane transport"/>
    <property type="evidence" value="ECO:0007669"/>
    <property type="project" value="InterPro"/>
</dbReference>
<comment type="caution">
    <text evidence="7">The sequence shown here is derived from an EMBL/GenBank/DDBJ whole genome shotgun (WGS) entry which is preliminary data.</text>
</comment>
<organism evidence="7 8">
    <name type="scientific">Caballeronia hypogeia</name>
    <dbReference type="NCBI Taxonomy" id="1777140"/>
    <lineage>
        <taxon>Bacteria</taxon>
        <taxon>Pseudomonadati</taxon>
        <taxon>Pseudomonadota</taxon>
        <taxon>Betaproteobacteria</taxon>
        <taxon>Burkholderiales</taxon>
        <taxon>Burkholderiaceae</taxon>
        <taxon>Caballeronia</taxon>
    </lineage>
</organism>
<feature type="transmembrane region" description="Helical" evidence="5">
    <location>
        <begin position="176"/>
        <end position="202"/>
    </location>
</feature>
<feature type="transmembrane region" description="Helical" evidence="5">
    <location>
        <begin position="333"/>
        <end position="353"/>
    </location>
</feature>
<evidence type="ECO:0000256" key="1">
    <source>
        <dbReference type="ARBA" id="ARBA00004141"/>
    </source>
</evidence>
<dbReference type="Pfam" id="PF00916">
    <property type="entry name" value="Sulfate_transp"/>
    <property type="match status" value="1"/>
</dbReference>
<feature type="transmembrane region" description="Helical" evidence="5">
    <location>
        <begin position="360"/>
        <end position="377"/>
    </location>
</feature>